<organism evidence="2 3">
    <name type="scientific">Embleya hyalina</name>
    <dbReference type="NCBI Taxonomy" id="516124"/>
    <lineage>
        <taxon>Bacteria</taxon>
        <taxon>Bacillati</taxon>
        <taxon>Actinomycetota</taxon>
        <taxon>Actinomycetes</taxon>
        <taxon>Kitasatosporales</taxon>
        <taxon>Streptomycetaceae</taxon>
        <taxon>Embleya</taxon>
    </lineage>
</organism>
<dbReference type="EMBL" id="BIFH01000018">
    <property type="protein sequence ID" value="GCD95502.1"/>
    <property type="molecule type" value="Genomic_DNA"/>
</dbReference>
<name>A0A401YLL2_9ACTN</name>
<keyword evidence="3" id="KW-1185">Reference proteome</keyword>
<proteinExistence type="predicted"/>
<gene>
    <name evidence="2" type="ORF">EHYA_03176</name>
</gene>
<evidence type="ECO:0000313" key="2">
    <source>
        <dbReference type="EMBL" id="GCD95502.1"/>
    </source>
</evidence>
<protein>
    <submittedName>
        <fullName evidence="2">Uncharacterized protein</fullName>
    </submittedName>
</protein>
<dbReference type="Proteomes" id="UP000286931">
    <property type="component" value="Unassembled WGS sequence"/>
</dbReference>
<reference evidence="2 3" key="1">
    <citation type="submission" date="2018-12" db="EMBL/GenBank/DDBJ databases">
        <title>Draft genome sequence of Embleya hyalina NBRC 13850T.</title>
        <authorList>
            <person name="Komaki H."/>
            <person name="Hosoyama A."/>
            <person name="Kimura A."/>
            <person name="Ichikawa N."/>
            <person name="Tamura T."/>
        </authorList>
    </citation>
    <scope>NUCLEOTIDE SEQUENCE [LARGE SCALE GENOMIC DNA]</scope>
    <source>
        <strain evidence="2 3">NBRC 13850</strain>
    </source>
</reference>
<evidence type="ECO:0000313" key="3">
    <source>
        <dbReference type="Proteomes" id="UP000286931"/>
    </source>
</evidence>
<comment type="caution">
    <text evidence="2">The sequence shown here is derived from an EMBL/GenBank/DDBJ whole genome shotgun (WGS) entry which is preliminary data.</text>
</comment>
<feature type="region of interest" description="Disordered" evidence="1">
    <location>
        <begin position="1"/>
        <end position="42"/>
    </location>
</feature>
<accession>A0A401YLL2</accession>
<evidence type="ECO:0000256" key="1">
    <source>
        <dbReference type="SAM" id="MobiDB-lite"/>
    </source>
</evidence>
<feature type="compositionally biased region" description="Basic and acidic residues" evidence="1">
    <location>
        <begin position="1"/>
        <end position="11"/>
    </location>
</feature>
<sequence length="70" mass="7185">MPWDRSTDRRPRVSVPPAAETVVPSPTGALGGRIHAGHPGRVGGPRCPGAGCAAYAVLFAGVRFFSIAAM</sequence>
<dbReference type="AlphaFoldDB" id="A0A401YLL2"/>